<reference evidence="1 2" key="1">
    <citation type="journal article" date="2021" name="Commun. Biol.">
        <title>The genome of Shorea leprosula (Dipterocarpaceae) highlights the ecological relevance of drought in aseasonal tropical rainforests.</title>
        <authorList>
            <person name="Ng K.K.S."/>
            <person name="Kobayashi M.J."/>
            <person name="Fawcett J.A."/>
            <person name="Hatakeyama M."/>
            <person name="Paape T."/>
            <person name="Ng C.H."/>
            <person name="Ang C.C."/>
            <person name="Tnah L.H."/>
            <person name="Lee C.T."/>
            <person name="Nishiyama T."/>
            <person name="Sese J."/>
            <person name="O'Brien M.J."/>
            <person name="Copetti D."/>
            <person name="Mohd Noor M.I."/>
            <person name="Ong R.C."/>
            <person name="Putra M."/>
            <person name="Sireger I.Z."/>
            <person name="Indrioko S."/>
            <person name="Kosugi Y."/>
            <person name="Izuno A."/>
            <person name="Isagi Y."/>
            <person name="Lee S.L."/>
            <person name="Shimizu K.K."/>
        </authorList>
    </citation>
    <scope>NUCLEOTIDE SEQUENCE [LARGE SCALE GENOMIC DNA]</scope>
    <source>
        <strain evidence="1">214</strain>
    </source>
</reference>
<protein>
    <submittedName>
        <fullName evidence="1">Uncharacterized protein</fullName>
    </submittedName>
</protein>
<name>A0AAV5HVQ5_9ROSI</name>
<comment type="caution">
    <text evidence="1">The sequence shown here is derived from an EMBL/GenBank/DDBJ whole genome shotgun (WGS) entry which is preliminary data.</text>
</comment>
<accession>A0AAV5HVQ5</accession>
<dbReference type="AlphaFoldDB" id="A0AAV5HVQ5"/>
<evidence type="ECO:0000313" key="2">
    <source>
        <dbReference type="Proteomes" id="UP001054252"/>
    </source>
</evidence>
<gene>
    <name evidence="1" type="ORF">SLEP1_g4814</name>
</gene>
<dbReference type="Proteomes" id="UP001054252">
    <property type="component" value="Unassembled WGS sequence"/>
</dbReference>
<proteinExistence type="predicted"/>
<evidence type="ECO:0000313" key="1">
    <source>
        <dbReference type="EMBL" id="GKU90870.1"/>
    </source>
</evidence>
<organism evidence="1 2">
    <name type="scientific">Rubroshorea leprosula</name>
    <dbReference type="NCBI Taxonomy" id="152421"/>
    <lineage>
        <taxon>Eukaryota</taxon>
        <taxon>Viridiplantae</taxon>
        <taxon>Streptophyta</taxon>
        <taxon>Embryophyta</taxon>
        <taxon>Tracheophyta</taxon>
        <taxon>Spermatophyta</taxon>
        <taxon>Magnoliopsida</taxon>
        <taxon>eudicotyledons</taxon>
        <taxon>Gunneridae</taxon>
        <taxon>Pentapetalae</taxon>
        <taxon>rosids</taxon>
        <taxon>malvids</taxon>
        <taxon>Malvales</taxon>
        <taxon>Dipterocarpaceae</taxon>
        <taxon>Rubroshorea</taxon>
    </lineage>
</organism>
<sequence length="124" mass="14114">MDKAAMKNFKEENGYREERMSAIQAIKSISKWLYWKPPNAGGSMSECHQNLTHIPQKSKEQDINKLQDAVAARKQARNSLRTISSWNQTVGITTGTRFPQDKPFLPQLMVSLILLKLLQSLCIP</sequence>
<keyword evidence="2" id="KW-1185">Reference proteome</keyword>
<dbReference type="EMBL" id="BPVZ01000004">
    <property type="protein sequence ID" value="GKU90870.1"/>
    <property type="molecule type" value="Genomic_DNA"/>
</dbReference>